<dbReference type="EMBL" id="FR695874">
    <property type="protein sequence ID" value="CBX30027.1"/>
    <property type="molecule type" value="Genomic_DNA"/>
</dbReference>
<name>E1YII0_9BACT</name>
<dbReference type="AlphaFoldDB" id="E1YII0"/>
<organism evidence="1">
    <name type="scientific">uncultured Desulfobacterium sp</name>
    <dbReference type="NCBI Taxonomy" id="201089"/>
    <lineage>
        <taxon>Bacteria</taxon>
        <taxon>Pseudomonadati</taxon>
        <taxon>Thermodesulfobacteriota</taxon>
        <taxon>Desulfobacteria</taxon>
        <taxon>Desulfobacterales</taxon>
        <taxon>Desulfobacteriaceae</taxon>
        <taxon>Desulfobacterium</taxon>
        <taxon>environmental samples</taxon>
    </lineage>
</organism>
<reference evidence="1" key="1">
    <citation type="journal article" date="2011" name="Environ. Microbiol.">
        <title>Genomic insights into the metabolic potential of the polycyclic aromatic hydrocarbon degrading sulfate-reducing Deltaproteobacterium N47.</title>
        <authorList>
            <person name="Bergmann F."/>
            <person name="Selesi D."/>
            <person name="Weinmaier T."/>
            <person name="Tischler P."/>
            <person name="Rattei T."/>
            <person name="Meckenstock R.U."/>
        </authorList>
    </citation>
    <scope>NUCLEOTIDE SEQUENCE</scope>
</reference>
<accession>E1YII0</accession>
<gene>
    <name evidence="1" type="ORF">N47_D28360</name>
</gene>
<sequence length="48" mass="5501">MKEQGTRDKGQGTRFKEKVAHKLVREKMKSICILVQVLKSVLLDLEST</sequence>
<evidence type="ECO:0000313" key="1">
    <source>
        <dbReference type="EMBL" id="CBX30027.1"/>
    </source>
</evidence>
<protein>
    <submittedName>
        <fullName evidence="1">Uncharacterized protein</fullName>
    </submittedName>
</protein>
<proteinExistence type="predicted"/>